<evidence type="ECO:0000256" key="3">
    <source>
        <dbReference type="SAM" id="Phobius"/>
    </source>
</evidence>
<feature type="transmembrane region" description="Helical" evidence="3">
    <location>
        <begin position="68"/>
        <end position="86"/>
    </location>
</feature>
<evidence type="ECO:0000256" key="1">
    <source>
        <dbReference type="ARBA" id="ARBA00022723"/>
    </source>
</evidence>
<dbReference type="PANTHER" id="PTHR31302:SF31">
    <property type="entry name" value="PHOSPHODIESTERASE YAEI"/>
    <property type="match status" value="1"/>
</dbReference>
<keyword evidence="2" id="KW-0378">Hydrolase</keyword>
<keyword evidence="3" id="KW-0472">Membrane</keyword>
<dbReference type="Gene3D" id="3.60.21.10">
    <property type="match status" value="1"/>
</dbReference>
<dbReference type="RefSeq" id="WP_149678353.1">
    <property type="nucleotide sequence ID" value="NZ_DAONMB010000004.1"/>
</dbReference>
<dbReference type="InterPro" id="IPR004843">
    <property type="entry name" value="Calcineurin-like_PHP"/>
</dbReference>
<evidence type="ECO:0000259" key="4">
    <source>
        <dbReference type="Pfam" id="PF00149"/>
    </source>
</evidence>
<dbReference type="AlphaFoldDB" id="A0A1M6EVZ3"/>
<gene>
    <name evidence="5" type="ORF">SAMN05444373_101414</name>
</gene>
<feature type="domain" description="Calcineurin-like phosphoesterase" evidence="4">
    <location>
        <begin position="111"/>
        <end position="296"/>
    </location>
</feature>
<dbReference type="PANTHER" id="PTHR31302">
    <property type="entry name" value="TRANSMEMBRANE PROTEIN WITH METALLOPHOSPHOESTERASE DOMAIN-RELATED"/>
    <property type="match status" value="1"/>
</dbReference>
<name>A0A1M6EVZ3_9FIRM</name>
<organism evidence="5 6">
    <name type="scientific">Thermoclostridium caenicola</name>
    <dbReference type="NCBI Taxonomy" id="659425"/>
    <lineage>
        <taxon>Bacteria</taxon>
        <taxon>Bacillati</taxon>
        <taxon>Bacillota</taxon>
        <taxon>Clostridia</taxon>
        <taxon>Eubacteriales</taxon>
        <taxon>Oscillospiraceae</taxon>
        <taxon>Thermoclostridium</taxon>
    </lineage>
</organism>
<keyword evidence="6" id="KW-1185">Reference proteome</keyword>
<dbReference type="EMBL" id="FQZP01000014">
    <property type="protein sequence ID" value="SHI89667.1"/>
    <property type="molecule type" value="Genomic_DNA"/>
</dbReference>
<dbReference type="Proteomes" id="UP000324781">
    <property type="component" value="Unassembled WGS sequence"/>
</dbReference>
<dbReference type="InterPro" id="IPR051158">
    <property type="entry name" value="Metallophosphoesterase_sf"/>
</dbReference>
<dbReference type="OrthoDB" id="9780884at2"/>
<dbReference type="SUPFAM" id="SSF56300">
    <property type="entry name" value="Metallo-dependent phosphatases"/>
    <property type="match status" value="1"/>
</dbReference>
<dbReference type="GO" id="GO:0009245">
    <property type="term" value="P:lipid A biosynthetic process"/>
    <property type="evidence" value="ECO:0007669"/>
    <property type="project" value="TreeGrafter"/>
</dbReference>
<proteinExistence type="predicted"/>
<keyword evidence="3" id="KW-0812">Transmembrane</keyword>
<dbReference type="GO" id="GO:0016020">
    <property type="term" value="C:membrane"/>
    <property type="evidence" value="ECO:0007669"/>
    <property type="project" value="GOC"/>
</dbReference>
<dbReference type="GO" id="GO:0046872">
    <property type="term" value="F:metal ion binding"/>
    <property type="evidence" value="ECO:0007669"/>
    <property type="project" value="UniProtKB-KW"/>
</dbReference>
<reference evidence="5 6" key="1">
    <citation type="submission" date="2016-11" db="EMBL/GenBank/DDBJ databases">
        <authorList>
            <person name="Varghese N."/>
            <person name="Submissions S."/>
        </authorList>
    </citation>
    <scope>NUCLEOTIDE SEQUENCE [LARGE SCALE GENOMIC DNA]</scope>
    <source>
        <strain evidence="5 6">DSM 19027</strain>
    </source>
</reference>
<sequence>MHTGLLGPPGSSAVLFVAHTERPITEAEEKGYRKMCAASRKMVVFYACLCYDDELTFRGEMMRKKRPFGCLYFLIGLLFLVMFWYWQNYTLQIVRYTLSYAELPQGFDGYKIAHISDMHGMAFGYKNSTLARRIREFNPDIVVCTGDMISSHAKDGQAFLDFLESMGDQYPIYMCLGNHEQIAEWKELESESEYGYDAFIRKVREYGVRILNNETEILEKDGDQIRIIGLTLALYHYSRRDEPYADENLLLKTPYIEEAVGRAGEGFNLLLVHNPSYFREYTAWGADLILVGHMHGGVIRIPFKGGLLSPEHVFFPEFDAGLFEEGTGKMIVNRGLGNSAIQMRLFNRPELTEITLKSVP</sequence>
<dbReference type="CDD" id="cd07385">
    <property type="entry name" value="MPP_YkuE_C"/>
    <property type="match status" value="1"/>
</dbReference>
<evidence type="ECO:0000313" key="6">
    <source>
        <dbReference type="Proteomes" id="UP000324781"/>
    </source>
</evidence>
<dbReference type="GO" id="GO:0008758">
    <property type="term" value="F:UDP-2,3-diacylglucosamine hydrolase activity"/>
    <property type="evidence" value="ECO:0007669"/>
    <property type="project" value="TreeGrafter"/>
</dbReference>
<keyword evidence="3" id="KW-1133">Transmembrane helix</keyword>
<evidence type="ECO:0000313" key="5">
    <source>
        <dbReference type="EMBL" id="SHI89667.1"/>
    </source>
</evidence>
<accession>A0A1M6EVZ3</accession>
<protein>
    <recommendedName>
        <fullName evidence="4">Calcineurin-like phosphoesterase domain-containing protein</fullName>
    </recommendedName>
</protein>
<dbReference type="InterPro" id="IPR029052">
    <property type="entry name" value="Metallo-depent_PP-like"/>
</dbReference>
<keyword evidence="1" id="KW-0479">Metal-binding</keyword>
<dbReference type="Pfam" id="PF00149">
    <property type="entry name" value="Metallophos"/>
    <property type="match status" value="1"/>
</dbReference>
<evidence type="ECO:0000256" key="2">
    <source>
        <dbReference type="ARBA" id="ARBA00022801"/>
    </source>
</evidence>